<accession>X1LI94</accession>
<comment type="caution">
    <text evidence="6">The sequence shown here is derived from an EMBL/GenBank/DDBJ whole genome shotgun (WGS) entry which is preliminary data.</text>
</comment>
<dbReference type="InterPro" id="IPR027417">
    <property type="entry name" value="P-loop_NTPase"/>
</dbReference>
<evidence type="ECO:0000256" key="2">
    <source>
        <dbReference type="ARBA" id="ARBA00022801"/>
    </source>
</evidence>
<dbReference type="PROSITE" id="PS51198">
    <property type="entry name" value="UVRD_HELICASE_ATP_BIND"/>
    <property type="match status" value="1"/>
</dbReference>
<dbReference type="GO" id="GO:0043138">
    <property type="term" value="F:3'-5' DNA helicase activity"/>
    <property type="evidence" value="ECO:0007669"/>
    <property type="project" value="TreeGrafter"/>
</dbReference>
<reference evidence="6" key="1">
    <citation type="journal article" date="2014" name="Front. Microbiol.">
        <title>High frequency of phylogenetically diverse reductive dehalogenase-homologous genes in deep subseafloor sedimentary metagenomes.</title>
        <authorList>
            <person name="Kawai M."/>
            <person name="Futagami T."/>
            <person name="Toyoda A."/>
            <person name="Takaki Y."/>
            <person name="Nishi S."/>
            <person name="Hori S."/>
            <person name="Arai W."/>
            <person name="Tsubouchi T."/>
            <person name="Morono Y."/>
            <person name="Uchiyama I."/>
            <person name="Ito T."/>
            <person name="Fujiyama A."/>
            <person name="Inagaki F."/>
            <person name="Takami H."/>
        </authorList>
    </citation>
    <scope>NUCLEOTIDE SEQUENCE</scope>
    <source>
        <strain evidence="6">Expedition CK06-06</strain>
    </source>
</reference>
<evidence type="ECO:0000313" key="6">
    <source>
        <dbReference type="EMBL" id="GAI19072.1"/>
    </source>
</evidence>
<keyword evidence="4" id="KW-0067">ATP-binding</keyword>
<evidence type="ECO:0000259" key="5">
    <source>
        <dbReference type="PROSITE" id="PS51198"/>
    </source>
</evidence>
<dbReference type="PANTHER" id="PTHR11070">
    <property type="entry name" value="UVRD / RECB / PCRA DNA HELICASE FAMILY MEMBER"/>
    <property type="match status" value="1"/>
</dbReference>
<dbReference type="InterPro" id="IPR014016">
    <property type="entry name" value="UvrD-like_ATP-bd"/>
</dbReference>
<organism evidence="6">
    <name type="scientific">marine sediment metagenome</name>
    <dbReference type="NCBI Taxonomy" id="412755"/>
    <lineage>
        <taxon>unclassified sequences</taxon>
        <taxon>metagenomes</taxon>
        <taxon>ecological metagenomes</taxon>
    </lineage>
</organism>
<dbReference type="GO" id="GO:0003677">
    <property type="term" value="F:DNA binding"/>
    <property type="evidence" value="ECO:0007669"/>
    <property type="project" value="InterPro"/>
</dbReference>
<keyword evidence="2" id="KW-0378">Hydrolase</keyword>
<protein>
    <recommendedName>
        <fullName evidence="5">UvrD-like helicase ATP-binding domain-containing protein</fullName>
    </recommendedName>
</protein>
<feature type="non-terminal residue" evidence="6">
    <location>
        <position position="221"/>
    </location>
</feature>
<keyword evidence="3" id="KW-0347">Helicase</keyword>
<dbReference type="PANTHER" id="PTHR11070:SF2">
    <property type="entry name" value="ATP-DEPENDENT DNA HELICASE SRS2"/>
    <property type="match status" value="1"/>
</dbReference>
<feature type="domain" description="UvrD-like helicase ATP-binding" evidence="5">
    <location>
        <begin position="4"/>
        <end position="221"/>
    </location>
</feature>
<dbReference type="Gene3D" id="3.40.50.300">
    <property type="entry name" value="P-loop containing nucleotide triphosphate hydrolases"/>
    <property type="match status" value="1"/>
</dbReference>
<dbReference type="GO" id="GO:0016787">
    <property type="term" value="F:hydrolase activity"/>
    <property type="evidence" value="ECO:0007669"/>
    <property type="project" value="UniProtKB-KW"/>
</dbReference>
<dbReference type="GO" id="GO:0005524">
    <property type="term" value="F:ATP binding"/>
    <property type="evidence" value="ECO:0007669"/>
    <property type="project" value="UniProtKB-KW"/>
</dbReference>
<dbReference type="SUPFAM" id="SSF52540">
    <property type="entry name" value="P-loop containing nucleoside triphosphate hydrolases"/>
    <property type="match status" value="1"/>
</dbReference>
<dbReference type="GO" id="GO:0000725">
    <property type="term" value="P:recombinational repair"/>
    <property type="evidence" value="ECO:0007669"/>
    <property type="project" value="TreeGrafter"/>
</dbReference>
<proteinExistence type="predicted"/>
<dbReference type="EMBL" id="BARV01022288">
    <property type="protein sequence ID" value="GAI19072.1"/>
    <property type="molecule type" value="Genomic_DNA"/>
</dbReference>
<dbReference type="InterPro" id="IPR000212">
    <property type="entry name" value="DNA_helicase_UvrD/REP"/>
</dbReference>
<gene>
    <name evidence="6" type="ORF">S06H3_36764</name>
</gene>
<name>X1LI94_9ZZZZ</name>
<evidence type="ECO:0000256" key="4">
    <source>
        <dbReference type="ARBA" id="ARBA00022840"/>
    </source>
</evidence>
<dbReference type="AlphaFoldDB" id="X1LI94"/>
<evidence type="ECO:0000256" key="3">
    <source>
        <dbReference type="ARBA" id="ARBA00022806"/>
    </source>
</evidence>
<keyword evidence="1" id="KW-0547">Nucleotide-binding</keyword>
<evidence type="ECO:0000256" key="1">
    <source>
        <dbReference type="ARBA" id="ARBA00022741"/>
    </source>
</evidence>
<dbReference type="Pfam" id="PF00580">
    <property type="entry name" value="UvrD-helicase"/>
    <property type="match status" value="1"/>
</dbReference>
<sequence>MINQNIINDLKNQPALTEKNLQIIACAGSGKTEFISHRIAYIVAEKIAEPENIVAFTFTEKAAEELKFRIRSKIRGLIGHQPDIGDIYVGTIHSFCYELLKEYVPKYRAFDVLDEGKRFSFISSIRFDLGFRALEDWLVSTGMRKPYGTTKQAWIINTFIRSVDIVREEMLNSEKVSDSEAFINACHLYDEKLHERRFLDFSSLMSLAVGFLENDKNILSE</sequence>